<dbReference type="AlphaFoldDB" id="A0A1N6U500"/>
<gene>
    <name evidence="6" type="ORF">SAMN05443094_103164</name>
</gene>
<evidence type="ECO:0000256" key="1">
    <source>
        <dbReference type="ARBA" id="ARBA00001946"/>
    </source>
</evidence>
<evidence type="ECO:0000256" key="2">
    <source>
        <dbReference type="ARBA" id="ARBA00022723"/>
    </source>
</evidence>
<dbReference type="PRINTS" id="PR00377">
    <property type="entry name" value="IMPHPHTASES"/>
</dbReference>
<comment type="cofactor">
    <cofactor evidence="1 5">
        <name>Mg(2+)</name>
        <dbReference type="ChEBI" id="CHEBI:18420"/>
    </cofactor>
</comment>
<feature type="binding site" evidence="5">
    <location>
        <position position="91"/>
    </location>
    <ligand>
        <name>Mg(2+)</name>
        <dbReference type="ChEBI" id="CHEBI:18420"/>
        <label>1</label>
        <note>catalytic</note>
    </ligand>
</feature>
<evidence type="ECO:0000256" key="3">
    <source>
        <dbReference type="ARBA" id="ARBA00022801"/>
    </source>
</evidence>
<feature type="binding site" evidence="5">
    <location>
        <position position="236"/>
    </location>
    <ligand>
        <name>Mg(2+)</name>
        <dbReference type="ChEBI" id="CHEBI:18420"/>
        <label>1</label>
        <note>catalytic</note>
    </ligand>
</feature>
<dbReference type="Gene3D" id="3.30.540.10">
    <property type="entry name" value="Fructose-1,6-Bisphosphatase, subunit A, domain 1"/>
    <property type="match status" value="1"/>
</dbReference>
<reference evidence="6 7" key="1">
    <citation type="submission" date="2017-01" db="EMBL/GenBank/DDBJ databases">
        <authorList>
            <person name="Mah S.A."/>
            <person name="Swanson W.J."/>
            <person name="Moy G.W."/>
            <person name="Vacquier V.D."/>
        </authorList>
    </citation>
    <scope>NUCLEOTIDE SEQUENCE [LARGE SCALE GENOMIC DNA]</scope>
    <source>
        <strain evidence="6 7">NIO-1016</strain>
    </source>
</reference>
<dbReference type="EMBL" id="FTLX01000003">
    <property type="protein sequence ID" value="SIQ60607.1"/>
    <property type="molecule type" value="Genomic_DNA"/>
</dbReference>
<sequence>MITHADSGNVKDNAFDAGWGIQMENWSGIDETVKRWIGEAGENIRASFTHSLSIQSKSNPNDLVTNVDEETERFFIERIRTSFPSHRILGEEGQGDDVQSLDGVIWIIDPIDGTMNFVHQQRNFAISIGIYEDGIGQLGYIYDIVHDELYHAKKGQGAWMNDVKLDPLDPVPVEQAIVGINSTWLIQNRHFDQEKLIQLANDVRGTRSYGSAALELAYVASGRLSAYITMRNAPWDFAGGKMIVEEAGGVVSKITGDDIDMLSVNPVFAAAPGLHEDILNNYLK</sequence>
<dbReference type="InterPro" id="IPR000760">
    <property type="entry name" value="Inositol_monophosphatase-like"/>
</dbReference>
<evidence type="ECO:0000313" key="7">
    <source>
        <dbReference type="Proteomes" id="UP000186385"/>
    </source>
</evidence>
<proteinExistence type="predicted"/>
<dbReference type="Proteomes" id="UP000186385">
    <property type="component" value="Unassembled WGS sequence"/>
</dbReference>
<dbReference type="GO" id="GO:0007165">
    <property type="term" value="P:signal transduction"/>
    <property type="evidence" value="ECO:0007669"/>
    <property type="project" value="TreeGrafter"/>
</dbReference>
<dbReference type="STRING" id="1017273.SAMN05443094_103164"/>
<accession>A0A1N6U500</accession>
<dbReference type="SUPFAM" id="SSF56655">
    <property type="entry name" value="Carbohydrate phosphatase"/>
    <property type="match status" value="1"/>
</dbReference>
<evidence type="ECO:0000256" key="4">
    <source>
        <dbReference type="ARBA" id="ARBA00022842"/>
    </source>
</evidence>
<dbReference type="GO" id="GO:0046872">
    <property type="term" value="F:metal ion binding"/>
    <property type="evidence" value="ECO:0007669"/>
    <property type="project" value="UniProtKB-KW"/>
</dbReference>
<name>A0A1N6U500_9BACI</name>
<organism evidence="6 7">
    <name type="scientific">Domibacillus enclensis</name>
    <dbReference type="NCBI Taxonomy" id="1017273"/>
    <lineage>
        <taxon>Bacteria</taxon>
        <taxon>Bacillati</taxon>
        <taxon>Bacillota</taxon>
        <taxon>Bacilli</taxon>
        <taxon>Bacillales</taxon>
        <taxon>Bacillaceae</taxon>
        <taxon>Domibacillus</taxon>
    </lineage>
</organism>
<dbReference type="GO" id="GO:0008934">
    <property type="term" value="F:inositol monophosphate 1-phosphatase activity"/>
    <property type="evidence" value="ECO:0007669"/>
    <property type="project" value="TreeGrafter"/>
</dbReference>
<feature type="binding site" evidence="5">
    <location>
        <position position="112"/>
    </location>
    <ligand>
        <name>Mg(2+)</name>
        <dbReference type="ChEBI" id="CHEBI:18420"/>
        <label>1</label>
        <note>catalytic</note>
    </ligand>
</feature>
<dbReference type="Gene3D" id="3.40.190.80">
    <property type="match status" value="1"/>
</dbReference>
<evidence type="ECO:0000313" key="6">
    <source>
        <dbReference type="EMBL" id="SIQ60607.1"/>
    </source>
</evidence>
<keyword evidence="4 5" id="KW-0460">Magnesium</keyword>
<dbReference type="InterPro" id="IPR020583">
    <property type="entry name" value="Inositol_monoP_metal-BS"/>
</dbReference>
<dbReference type="FunFam" id="3.30.540.10:FF:000003">
    <property type="entry name" value="Inositol-1-monophosphatase"/>
    <property type="match status" value="1"/>
</dbReference>
<keyword evidence="2 5" id="KW-0479">Metal-binding</keyword>
<dbReference type="CDD" id="cd01637">
    <property type="entry name" value="IMPase_like"/>
    <property type="match status" value="1"/>
</dbReference>
<feature type="binding site" evidence="5">
    <location>
        <position position="109"/>
    </location>
    <ligand>
        <name>Mg(2+)</name>
        <dbReference type="ChEBI" id="CHEBI:18420"/>
        <label>1</label>
        <note>catalytic</note>
    </ligand>
</feature>
<keyword evidence="3" id="KW-0378">Hydrolase</keyword>
<evidence type="ECO:0000256" key="5">
    <source>
        <dbReference type="PIRSR" id="PIRSR600760-2"/>
    </source>
</evidence>
<dbReference type="PANTHER" id="PTHR20854:SF4">
    <property type="entry name" value="INOSITOL-1-MONOPHOSPHATASE-RELATED"/>
    <property type="match status" value="1"/>
</dbReference>
<dbReference type="PROSITE" id="PS00629">
    <property type="entry name" value="IMP_1"/>
    <property type="match status" value="1"/>
</dbReference>
<dbReference type="PANTHER" id="PTHR20854">
    <property type="entry name" value="INOSITOL MONOPHOSPHATASE"/>
    <property type="match status" value="1"/>
</dbReference>
<dbReference type="Pfam" id="PF00459">
    <property type="entry name" value="Inositol_P"/>
    <property type="match status" value="1"/>
</dbReference>
<dbReference type="GO" id="GO:0006020">
    <property type="term" value="P:inositol metabolic process"/>
    <property type="evidence" value="ECO:0007669"/>
    <property type="project" value="TreeGrafter"/>
</dbReference>
<protein>
    <submittedName>
        <fullName evidence="6">Myo-inositol-1(Or 4)-monophosphatase</fullName>
    </submittedName>
</protein>
<feature type="binding site" evidence="5">
    <location>
        <position position="111"/>
    </location>
    <ligand>
        <name>Mg(2+)</name>
        <dbReference type="ChEBI" id="CHEBI:18420"/>
        <label>1</label>
        <note>catalytic</note>
    </ligand>
</feature>